<reference evidence="2 3" key="1">
    <citation type="journal article" date="2017" name="Genome Announc.">
        <title>Genome sequence of the saprophytic ascomycete Epicoccum nigrum ICMP 19927 strain isolated from New Zealand.</title>
        <authorList>
            <person name="Fokin M."/>
            <person name="Fleetwood D."/>
            <person name="Weir B.S."/>
            <person name="Villas-Boas S.G."/>
        </authorList>
    </citation>
    <scope>NUCLEOTIDE SEQUENCE [LARGE SCALE GENOMIC DNA]</scope>
    <source>
        <strain evidence="2 3">ICMP 19927</strain>
    </source>
</reference>
<gene>
    <name evidence="2" type="ORF">B5807_03792</name>
</gene>
<name>A0A1Y2M576_EPING</name>
<feature type="compositionally biased region" description="Acidic residues" evidence="1">
    <location>
        <begin position="138"/>
        <end position="168"/>
    </location>
</feature>
<sequence length="182" mass="20994">MANRLECRSTLLVALDNFQRRQRRTGDVDRGFLWRLEQGLIENIISANDPSFQSVIQGPLSQYTSKQQRRQKKLERRHTFSQPPKTTSIQVDQSKQRRSLTTSQRQLSRQATVHFRNVPSEESEDEESKSHNIQPMPESEDDESEPSEDDDDEAWIDEAGEIDQEEGEDRVTGHGNVITANQ</sequence>
<accession>A0A1Y2M576</accession>
<evidence type="ECO:0000313" key="3">
    <source>
        <dbReference type="Proteomes" id="UP000193240"/>
    </source>
</evidence>
<dbReference type="EMBL" id="KZ107840">
    <property type="protein sequence ID" value="OSS51276.1"/>
    <property type="molecule type" value="Genomic_DNA"/>
</dbReference>
<evidence type="ECO:0000313" key="2">
    <source>
        <dbReference type="EMBL" id="OSS51276.1"/>
    </source>
</evidence>
<feature type="compositionally biased region" description="Basic residues" evidence="1">
    <location>
        <begin position="67"/>
        <end position="76"/>
    </location>
</feature>
<feature type="compositionally biased region" description="Polar residues" evidence="1">
    <location>
        <begin position="80"/>
        <end position="111"/>
    </location>
</feature>
<dbReference type="InParanoid" id="A0A1Y2M576"/>
<keyword evidence="3" id="KW-1185">Reference proteome</keyword>
<dbReference type="Proteomes" id="UP000193240">
    <property type="component" value="Unassembled WGS sequence"/>
</dbReference>
<organism evidence="2 3">
    <name type="scientific">Epicoccum nigrum</name>
    <name type="common">Soil fungus</name>
    <name type="synonym">Epicoccum purpurascens</name>
    <dbReference type="NCBI Taxonomy" id="105696"/>
    <lineage>
        <taxon>Eukaryota</taxon>
        <taxon>Fungi</taxon>
        <taxon>Dikarya</taxon>
        <taxon>Ascomycota</taxon>
        <taxon>Pezizomycotina</taxon>
        <taxon>Dothideomycetes</taxon>
        <taxon>Pleosporomycetidae</taxon>
        <taxon>Pleosporales</taxon>
        <taxon>Pleosporineae</taxon>
        <taxon>Didymellaceae</taxon>
        <taxon>Epicoccum</taxon>
    </lineage>
</organism>
<feature type="region of interest" description="Disordered" evidence="1">
    <location>
        <begin position="62"/>
        <end position="182"/>
    </location>
</feature>
<dbReference type="AlphaFoldDB" id="A0A1Y2M576"/>
<evidence type="ECO:0000256" key="1">
    <source>
        <dbReference type="SAM" id="MobiDB-lite"/>
    </source>
</evidence>
<protein>
    <submittedName>
        <fullName evidence="2">Uncharacterized protein</fullName>
    </submittedName>
</protein>
<proteinExistence type="predicted"/>